<reference evidence="2" key="1">
    <citation type="submission" date="2022-12" db="EMBL/GenBank/DDBJ databases">
        <title>Draft genome assemblies for two species of Escallonia (Escalloniales).</title>
        <authorList>
            <person name="Chanderbali A."/>
            <person name="Dervinis C."/>
            <person name="Anghel I."/>
            <person name="Soltis D."/>
            <person name="Soltis P."/>
            <person name="Zapata F."/>
        </authorList>
    </citation>
    <scope>NUCLEOTIDE SEQUENCE</scope>
    <source>
        <strain evidence="2">UCBG92.1500</strain>
        <tissue evidence="2">Leaf</tissue>
    </source>
</reference>
<feature type="compositionally biased region" description="Polar residues" evidence="1">
    <location>
        <begin position="167"/>
        <end position="191"/>
    </location>
</feature>
<evidence type="ECO:0000313" key="2">
    <source>
        <dbReference type="EMBL" id="KAK2978361.1"/>
    </source>
</evidence>
<dbReference type="GO" id="GO:0003676">
    <property type="term" value="F:nucleic acid binding"/>
    <property type="evidence" value="ECO:0007669"/>
    <property type="project" value="InterPro"/>
</dbReference>
<gene>
    <name evidence="2" type="ORF">RJ640_016463</name>
</gene>
<dbReference type="Pfam" id="PF14009">
    <property type="entry name" value="PADRE"/>
    <property type="match status" value="1"/>
</dbReference>
<feature type="compositionally biased region" description="Basic and acidic residues" evidence="1">
    <location>
        <begin position="206"/>
        <end position="216"/>
    </location>
</feature>
<dbReference type="InterPro" id="IPR035979">
    <property type="entry name" value="RBD_domain_sf"/>
</dbReference>
<dbReference type="Proteomes" id="UP001187471">
    <property type="component" value="Unassembled WGS sequence"/>
</dbReference>
<dbReference type="PANTHER" id="PTHR33052">
    <property type="entry name" value="DUF4228 DOMAIN PROTEIN-RELATED"/>
    <property type="match status" value="1"/>
</dbReference>
<accession>A0AA88UDU7</accession>
<comment type="caution">
    <text evidence="2">The sequence shown here is derived from an EMBL/GenBank/DDBJ whole genome shotgun (WGS) entry which is preliminary data.</text>
</comment>
<proteinExistence type="predicted"/>
<dbReference type="EMBL" id="JAVXUO010001883">
    <property type="protein sequence ID" value="KAK2978361.1"/>
    <property type="molecule type" value="Genomic_DNA"/>
</dbReference>
<feature type="region of interest" description="Disordered" evidence="1">
    <location>
        <begin position="164"/>
        <end position="216"/>
    </location>
</feature>
<dbReference type="AlphaFoldDB" id="A0AA88UDU7"/>
<protein>
    <submittedName>
        <fullName evidence="2">Uncharacterized protein</fullName>
    </submittedName>
</protein>
<evidence type="ECO:0000256" key="1">
    <source>
        <dbReference type="SAM" id="MobiDB-lite"/>
    </source>
</evidence>
<keyword evidence="3" id="KW-1185">Reference proteome</keyword>
<dbReference type="InterPro" id="IPR025322">
    <property type="entry name" value="PADRE_dom"/>
</dbReference>
<sequence>MNWTSTAKVIHLDGRLQEFRHPIKAGHILSDNPNSFLCSSETMYVDSPLPRLLADENLQLGQMYFLLPTSMSQVPLSLLDLCSLAIKASTTLTNAGLRNATKPLLEQTVSVLGEVGHQRATNNESLFILTGKEITKGAVLMVGSHCGMKGDHWTAKCPYKDLAAQPEGSTDRPSSSDATAIHPVTSSNTYVPPSKRLGAERSTGTDMRHRNDDNSVRVRNLSEDTCDADLKDLFGTFEPANVTRTRLNKDASNLSSSLVFSNSPARTT</sequence>
<dbReference type="SUPFAM" id="SSF54928">
    <property type="entry name" value="RNA-binding domain, RBD"/>
    <property type="match status" value="1"/>
</dbReference>
<name>A0AA88UDU7_9ASTE</name>
<evidence type="ECO:0000313" key="3">
    <source>
        <dbReference type="Proteomes" id="UP001187471"/>
    </source>
</evidence>
<organism evidence="2 3">
    <name type="scientific">Escallonia rubra</name>
    <dbReference type="NCBI Taxonomy" id="112253"/>
    <lineage>
        <taxon>Eukaryota</taxon>
        <taxon>Viridiplantae</taxon>
        <taxon>Streptophyta</taxon>
        <taxon>Embryophyta</taxon>
        <taxon>Tracheophyta</taxon>
        <taxon>Spermatophyta</taxon>
        <taxon>Magnoliopsida</taxon>
        <taxon>eudicotyledons</taxon>
        <taxon>Gunneridae</taxon>
        <taxon>Pentapetalae</taxon>
        <taxon>asterids</taxon>
        <taxon>campanulids</taxon>
        <taxon>Escalloniales</taxon>
        <taxon>Escalloniaceae</taxon>
        <taxon>Escallonia</taxon>
    </lineage>
</organism>